<accession>A0A034W8S2</accession>
<sequence>MPMGAEPVYQPTTVSVSYEPRPGRNNVRLLPFKILRNSRFQLFLLIFGLLSIATGVAIFSSALASMPSNLFYNKHTEDLPDNDIVVTCSEIPTGIVVLVVFFIVTGVVCIGVYASVVDWRRNCVCRCSLFDKKKSLARQLQCQNGGGCGEGIMALNPSTDPLVSHTQYAPVSELPHRGDEEERRNLMPDNKDCLSSAEESDRMLEPDPRIVLRPMGRLDDA</sequence>
<proteinExistence type="predicted"/>
<organism evidence="3">
    <name type="scientific">Bactrocera dorsalis</name>
    <name type="common">Oriental fruit fly</name>
    <name type="synonym">Dacus dorsalis</name>
    <dbReference type="NCBI Taxonomy" id="27457"/>
    <lineage>
        <taxon>Eukaryota</taxon>
        <taxon>Metazoa</taxon>
        <taxon>Ecdysozoa</taxon>
        <taxon>Arthropoda</taxon>
        <taxon>Hexapoda</taxon>
        <taxon>Insecta</taxon>
        <taxon>Pterygota</taxon>
        <taxon>Neoptera</taxon>
        <taxon>Endopterygota</taxon>
        <taxon>Diptera</taxon>
        <taxon>Brachycera</taxon>
        <taxon>Muscomorpha</taxon>
        <taxon>Tephritoidea</taxon>
        <taxon>Tephritidae</taxon>
        <taxon>Bactrocera</taxon>
        <taxon>Bactrocera</taxon>
    </lineage>
</organism>
<dbReference type="OrthoDB" id="7665462at2759"/>
<feature type="region of interest" description="Disordered" evidence="1">
    <location>
        <begin position="172"/>
        <end position="221"/>
    </location>
</feature>
<dbReference type="EMBL" id="GAKP01006971">
    <property type="protein sequence ID" value="JAC51981.1"/>
    <property type="molecule type" value="Transcribed_RNA"/>
</dbReference>
<keyword evidence="2" id="KW-1133">Transmembrane helix</keyword>
<feature type="transmembrane region" description="Helical" evidence="2">
    <location>
        <begin position="95"/>
        <end position="116"/>
    </location>
</feature>
<dbReference type="AlphaFoldDB" id="A0A034W8S2"/>
<dbReference type="KEGG" id="bdr:105229769"/>
<dbReference type="RefSeq" id="XP_011208507.2">
    <property type="nucleotide sequence ID" value="XM_011210205.4"/>
</dbReference>
<dbReference type="GeneID" id="105229769"/>
<keyword evidence="2" id="KW-0472">Membrane</keyword>
<name>A0A034W8S2_BACDO</name>
<keyword evidence="2" id="KW-0812">Transmembrane</keyword>
<evidence type="ECO:0000313" key="3">
    <source>
        <dbReference type="EMBL" id="JAC51981.1"/>
    </source>
</evidence>
<feature type="compositionally biased region" description="Basic and acidic residues" evidence="1">
    <location>
        <begin position="174"/>
        <end position="192"/>
    </location>
</feature>
<feature type="compositionally biased region" description="Basic and acidic residues" evidence="1">
    <location>
        <begin position="199"/>
        <end position="221"/>
    </location>
</feature>
<evidence type="ECO:0000256" key="1">
    <source>
        <dbReference type="SAM" id="MobiDB-lite"/>
    </source>
</evidence>
<protein>
    <submittedName>
        <fullName evidence="3">Uncharacterized protein</fullName>
    </submittedName>
</protein>
<feature type="transmembrane region" description="Helical" evidence="2">
    <location>
        <begin position="42"/>
        <end position="64"/>
    </location>
</feature>
<reference evidence="3" key="1">
    <citation type="journal article" date="2014" name="BMC Genomics">
        <title>Characterizing the developmental transcriptome of the oriental fruit fly, Bactrocera dorsalis (Diptera: Tephritidae) through comparative genomic analysis with Drosophila melanogaster utilizing modENCODE datasets.</title>
        <authorList>
            <person name="Geib S.M."/>
            <person name="Calla B."/>
            <person name="Hall B."/>
            <person name="Hou S."/>
            <person name="Manoukis N.C."/>
        </authorList>
    </citation>
    <scope>NUCLEOTIDE SEQUENCE</scope>
    <source>
        <strain evidence="3">Punador</strain>
    </source>
</reference>
<evidence type="ECO:0000256" key="2">
    <source>
        <dbReference type="SAM" id="Phobius"/>
    </source>
</evidence>